<dbReference type="AlphaFoldDB" id="A0A4Z2FHG3"/>
<protein>
    <submittedName>
        <fullName evidence="2">Uncharacterized protein</fullName>
    </submittedName>
</protein>
<dbReference type="Proteomes" id="UP000314294">
    <property type="component" value="Unassembled WGS sequence"/>
</dbReference>
<reference evidence="2 3" key="1">
    <citation type="submission" date="2019-03" db="EMBL/GenBank/DDBJ databases">
        <title>First draft genome of Liparis tanakae, snailfish: a comprehensive survey of snailfish specific genes.</title>
        <authorList>
            <person name="Kim W."/>
            <person name="Song I."/>
            <person name="Jeong J.-H."/>
            <person name="Kim D."/>
            <person name="Kim S."/>
            <person name="Ryu S."/>
            <person name="Song J.Y."/>
            <person name="Lee S.K."/>
        </authorList>
    </citation>
    <scope>NUCLEOTIDE SEQUENCE [LARGE SCALE GENOMIC DNA]</scope>
    <source>
        <tissue evidence="2">Muscle</tissue>
    </source>
</reference>
<dbReference type="EMBL" id="SRLO01001208">
    <property type="protein sequence ID" value="TNN40214.1"/>
    <property type="molecule type" value="Genomic_DNA"/>
</dbReference>
<evidence type="ECO:0000256" key="1">
    <source>
        <dbReference type="SAM" id="MobiDB-lite"/>
    </source>
</evidence>
<name>A0A4Z2FHG3_9TELE</name>
<keyword evidence="3" id="KW-1185">Reference proteome</keyword>
<accession>A0A4Z2FHG3</accession>
<proteinExistence type="predicted"/>
<organism evidence="2 3">
    <name type="scientific">Liparis tanakae</name>
    <name type="common">Tanaka's snailfish</name>
    <dbReference type="NCBI Taxonomy" id="230148"/>
    <lineage>
        <taxon>Eukaryota</taxon>
        <taxon>Metazoa</taxon>
        <taxon>Chordata</taxon>
        <taxon>Craniata</taxon>
        <taxon>Vertebrata</taxon>
        <taxon>Euteleostomi</taxon>
        <taxon>Actinopterygii</taxon>
        <taxon>Neopterygii</taxon>
        <taxon>Teleostei</taxon>
        <taxon>Neoteleostei</taxon>
        <taxon>Acanthomorphata</taxon>
        <taxon>Eupercaria</taxon>
        <taxon>Perciformes</taxon>
        <taxon>Cottioidei</taxon>
        <taxon>Cottales</taxon>
        <taxon>Liparidae</taxon>
        <taxon>Liparis</taxon>
    </lineage>
</organism>
<evidence type="ECO:0000313" key="2">
    <source>
        <dbReference type="EMBL" id="TNN40214.1"/>
    </source>
</evidence>
<sequence>MLVWAPWEELLVKGLTIFITNCCGPLRWRHRSVCTTPGWREYVVTPVPVDGAPGVSHGGHRDDAGRRRPFNQVDQQGKDIEKQLSDWSPPLRHVDTTALHLLIPVAINNKCKMKNGLPV</sequence>
<feature type="region of interest" description="Disordered" evidence="1">
    <location>
        <begin position="50"/>
        <end position="69"/>
    </location>
</feature>
<evidence type="ECO:0000313" key="3">
    <source>
        <dbReference type="Proteomes" id="UP000314294"/>
    </source>
</evidence>
<comment type="caution">
    <text evidence="2">The sequence shown here is derived from an EMBL/GenBank/DDBJ whole genome shotgun (WGS) entry which is preliminary data.</text>
</comment>
<gene>
    <name evidence="2" type="ORF">EYF80_049615</name>
</gene>